<dbReference type="InterPro" id="IPR036249">
    <property type="entry name" value="Thioredoxin-like_sf"/>
</dbReference>
<dbReference type="GO" id="GO:0016209">
    <property type="term" value="F:antioxidant activity"/>
    <property type="evidence" value="ECO:0007669"/>
    <property type="project" value="InterPro"/>
</dbReference>
<evidence type="ECO:0000313" key="2">
    <source>
        <dbReference type="EMBL" id="APB35269.1"/>
    </source>
</evidence>
<dbReference type="InterPro" id="IPR000866">
    <property type="entry name" value="AhpC/TSA"/>
</dbReference>
<evidence type="ECO:0000259" key="1">
    <source>
        <dbReference type="Pfam" id="PF00578"/>
    </source>
</evidence>
<organism evidence="2 3">
    <name type="scientific">Gloeomargarita lithophora Alchichica-D10</name>
    <dbReference type="NCBI Taxonomy" id="1188229"/>
    <lineage>
        <taxon>Bacteria</taxon>
        <taxon>Bacillati</taxon>
        <taxon>Cyanobacteriota</taxon>
        <taxon>Cyanophyceae</taxon>
        <taxon>Gloeomargaritales</taxon>
        <taxon>Gloeomargaritaceae</taxon>
        <taxon>Gloeomargarita</taxon>
    </lineage>
</organism>
<gene>
    <name evidence="2" type="ORF">GlitD10_2924</name>
</gene>
<dbReference type="STRING" id="1188229.GlitD10_2924"/>
<keyword evidence="3" id="KW-1185">Reference proteome</keyword>
<sequence>MALSPGTVAPAFQAIDTQGRSVALADLAGKTVVLYFYPK</sequence>
<dbReference type="Pfam" id="PF00578">
    <property type="entry name" value="AhpC-TSA"/>
    <property type="match status" value="1"/>
</dbReference>
<protein>
    <recommendedName>
        <fullName evidence="1">Alkyl hydroperoxide reductase subunit C/ Thiol specific antioxidant domain-containing protein</fullName>
    </recommendedName>
</protein>
<dbReference type="SUPFAM" id="SSF52833">
    <property type="entry name" value="Thioredoxin-like"/>
    <property type="match status" value="1"/>
</dbReference>
<proteinExistence type="predicted"/>
<evidence type="ECO:0000313" key="3">
    <source>
        <dbReference type="Proteomes" id="UP000180235"/>
    </source>
</evidence>
<dbReference type="AlphaFoldDB" id="A0A1J0AH65"/>
<feature type="domain" description="Alkyl hydroperoxide reductase subunit C/ Thiol specific antioxidant" evidence="1">
    <location>
        <begin position="6"/>
        <end position="39"/>
    </location>
</feature>
<reference evidence="2 3" key="1">
    <citation type="submission" date="2016-10" db="EMBL/GenBank/DDBJ databases">
        <title>Description of Gloeomargarita lithophora gen. nov., sp. nov., a thylakoid-bearing basal-branching cyanobacterium with intracellular carbonates, and proposal for Gloeomargaritales ord. nov.</title>
        <authorList>
            <person name="Moreira D."/>
            <person name="Tavera R."/>
            <person name="Benzerara K."/>
            <person name="Skouri-Panet F."/>
            <person name="Couradeau E."/>
            <person name="Gerard E."/>
            <person name="Loussert C."/>
            <person name="Novelo E."/>
            <person name="Zivanovic Y."/>
            <person name="Lopez-Garcia P."/>
        </authorList>
    </citation>
    <scope>NUCLEOTIDE SEQUENCE [LARGE SCALE GENOMIC DNA]</scope>
    <source>
        <strain evidence="2 3">D10</strain>
    </source>
</reference>
<dbReference type="GO" id="GO:0016491">
    <property type="term" value="F:oxidoreductase activity"/>
    <property type="evidence" value="ECO:0007669"/>
    <property type="project" value="InterPro"/>
</dbReference>
<dbReference type="Gene3D" id="3.40.30.10">
    <property type="entry name" value="Glutaredoxin"/>
    <property type="match status" value="1"/>
</dbReference>
<dbReference type="KEGG" id="glt:GlitD10_2924"/>
<accession>A0A1J0AH65</accession>
<dbReference type="EMBL" id="CP017675">
    <property type="protein sequence ID" value="APB35269.1"/>
    <property type="molecule type" value="Genomic_DNA"/>
</dbReference>
<dbReference type="Proteomes" id="UP000180235">
    <property type="component" value="Chromosome"/>
</dbReference>
<name>A0A1J0AH65_9CYAN</name>